<dbReference type="PANTHER" id="PTHR43867:SF2">
    <property type="entry name" value="CELLULOSE SYNTHASE CATALYTIC SUBUNIT A [UDP-FORMING]"/>
    <property type="match status" value="1"/>
</dbReference>
<evidence type="ECO:0000256" key="8">
    <source>
        <dbReference type="ARBA" id="ARBA00022989"/>
    </source>
</evidence>
<feature type="transmembrane region" description="Helical" evidence="11">
    <location>
        <begin position="509"/>
        <end position="529"/>
    </location>
</feature>
<keyword evidence="4 11" id="KW-0328">Glycosyltransferase</keyword>
<evidence type="ECO:0000256" key="11">
    <source>
        <dbReference type="RuleBase" id="RU365020"/>
    </source>
</evidence>
<dbReference type="Proteomes" id="UP000006056">
    <property type="component" value="Chromosome"/>
</dbReference>
<dbReference type="SUPFAM" id="SSF53448">
    <property type="entry name" value="Nucleotide-diphospho-sugar transferases"/>
    <property type="match status" value="1"/>
</dbReference>
<dbReference type="InterPro" id="IPR029044">
    <property type="entry name" value="Nucleotide-diphossugar_trans"/>
</dbReference>
<feature type="domain" description="PilZ" evidence="12">
    <location>
        <begin position="563"/>
        <end position="660"/>
    </location>
</feature>
<sequence>MKASPSMPLRIFRFFVACACTFVLFQFVSLYMSWSKQVIFGSLTVLVAMAINRTGKSRLFTIALMLLSIAATLRYGWWRIRMVVGYFSDDTNHRFSIDAVLMLVLLSAEVYTVAIMVLGYMQTSQRLQRRPVPLPADEALWPHVDVLIPTYNEPLSLVRYTALAAINIDYPPEKLHVYILDDGTRQEFRDFAAEAGVGYVVREKHNHAKAGNINHALTKMSSPLVSIFDCDHVPTRSFLQMTVGWFLVEEKLAMMQTPHFFYSPDPFERNLLQYNTIPNEGELFYGIIQDGNDLWNATFFCGSCAVIRRTALEEVGGIAVETVTEDAHTSLRMQKKGWNTGYMNIAQAAGLATETLAGHVGQRVRWARGMIQILRTDNPLLAKGMKLTQRLCYFNAMMHFMYAVPRLIFLLAPLAYMLAGRTIIPGYWLAILAYALPHLIISNMTNSRVQGTHRHSFWNEIYETVLAPYILLPTVLALINPKLGSFNVTDKGTTLNETKFDRKIAAPTTWLLGLNFLGVLAAPYRFFVLDPTHPGVVLSNLFWILFNVVILGVAAAVAHEQKQRRASVRIPVHIPVVGTTSAGTQVHGMTEDMSVGGASLTLSGDLPELQPGEYVHLTFPVQTGNRSVRATVIRLSSGKLRAQFTGLTIEEEETLTCALYSRADSWVNVRSNVEQDRPFVSLGRIAVLSLTGLKQVALGLLPEKRTPPPVPSRVASMLVFALLSLAGLRMGAQTPAMPMVPPAVMTPMSAGMTPVMDVRGPEPTHLRFKDMGVADEAELRGPHSYYSLHFILPHTLLPRTATLSIGYRFSTELSRAATASIRVSLNKTLIATITPDTEAMHTGRYNVLPITVPTDLLIRDNELTMEFIGNGVLRTSGKSQAEVLARIANASELVVSGAALPFRTDISLLPLPLFDSDMQGTTTIPFVFPTQPDAKTMQAAGIVASWFGILASNKPIRFRVVMGAVPAGNAVVFVNKASRQAFLPATSPGASLQLSPNPSDPDGTALIVSGDNGDQLIQAARALSLRASHVDTGEPQELLGNVLRVDNFSMPAARTIDDAPRWVPTDRLVQLSKYITQNAETTDGSRPVPVYFRVPPDLYYGETENLNLLIRYRYDARAAAEGSALRTFINGTLINEAPLEPGGGKTTDGQRQTLLPVANMRPFTNTLQFNFDFVPARGAAGALTKGSILKNSSLDLRNLNHWAQLPNLELFANAGFPFTQLADLGRTVVILPRQPSNAEITLFLDMLAHFSRQTGYPALRVEVSGPDDLVREDRDYLILGGYSTQPAFAALRDNLPIAVDADGVHAKAMDTYLTRAQRWWYQITRQTLPDQDFARDTGLADSVIEGIQSPYATDRSLVAVAMRDDSVEPMFADLFLERSQSSDISRTVSVLRGNRFLSYDLNVARYHVGNISWYTGMRIWLTQYFFILLIGVALCAMILSRWLRDSLQKRADERLSSAKNEAHALV</sequence>
<dbReference type="Pfam" id="PF13632">
    <property type="entry name" value="Glyco_trans_2_3"/>
    <property type="match status" value="1"/>
</dbReference>
<evidence type="ECO:0000256" key="10">
    <source>
        <dbReference type="ARBA" id="ARBA00048682"/>
    </source>
</evidence>
<feature type="transmembrane region" description="Helical" evidence="11">
    <location>
        <begin position="59"/>
        <end position="77"/>
    </location>
</feature>
<comment type="pathway">
    <text evidence="11">Glycan metabolism; bacterial cellulose biosynthesis.</text>
</comment>
<evidence type="ECO:0000313" key="15">
    <source>
        <dbReference type="Proteomes" id="UP000006056"/>
    </source>
</evidence>
<reference evidence="14 15" key="1">
    <citation type="submission" date="2012-06" db="EMBL/GenBank/DDBJ databases">
        <title>Complete genome of Terriglobus roseus DSM 18391.</title>
        <authorList>
            <consortium name="US DOE Joint Genome Institute (JGI-PGF)"/>
            <person name="Lucas S."/>
            <person name="Copeland A."/>
            <person name="Lapidus A."/>
            <person name="Glavina del Rio T."/>
            <person name="Dalin E."/>
            <person name="Tice H."/>
            <person name="Bruce D."/>
            <person name="Goodwin L."/>
            <person name="Pitluck S."/>
            <person name="Peters L."/>
            <person name="Mikhailova N."/>
            <person name="Munk A.C.C."/>
            <person name="Kyrpides N."/>
            <person name="Mavromatis K."/>
            <person name="Ivanova N."/>
            <person name="Brettin T."/>
            <person name="Detter J.C."/>
            <person name="Han C."/>
            <person name="Larimer F."/>
            <person name="Land M."/>
            <person name="Hauser L."/>
            <person name="Markowitz V."/>
            <person name="Cheng J.-F."/>
            <person name="Hugenholtz P."/>
            <person name="Woyke T."/>
            <person name="Wu D."/>
            <person name="Brambilla E."/>
            <person name="Klenk H.-P."/>
            <person name="Eisen J.A."/>
        </authorList>
    </citation>
    <scope>NUCLEOTIDE SEQUENCE [LARGE SCALE GENOMIC DNA]</scope>
    <source>
        <strain evidence="15">DSM 18391 / NRRL B-41598 / KBS 63</strain>
    </source>
</reference>
<dbReference type="Pfam" id="PF03170">
    <property type="entry name" value="BcsB"/>
    <property type="match status" value="1"/>
</dbReference>
<keyword evidence="7 11" id="KW-0135">Cellulose biosynthesis</keyword>
<comment type="cofactor">
    <cofactor evidence="11">
        <name>Mg(2+)</name>
        <dbReference type="ChEBI" id="CHEBI:18420"/>
    </cofactor>
</comment>
<feature type="transmembrane region" description="Helical" evidence="11">
    <location>
        <begin position="12"/>
        <end position="28"/>
    </location>
</feature>
<dbReference type="InterPro" id="IPR003919">
    <property type="entry name" value="Cell_synth_A"/>
</dbReference>
<evidence type="ECO:0000313" key="14">
    <source>
        <dbReference type="EMBL" id="AFL86766.1"/>
    </source>
</evidence>
<evidence type="ECO:0000259" key="12">
    <source>
        <dbReference type="Pfam" id="PF07238"/>
    </source>
</evidence>
<dbReference type="GO" id="GO:0030244">
    <property type="term" value="P:cellulose biosynthetic process"/>
    <property type="evidence" value="ECO:0007669"/>
    <property type="project" value="UniProtKB-KW"/>
</dbReference>
<name>I3ZBZ8_TERRK</name>
<keyword evidence="2 11" id="KW-1003">Cell membrane</keyword>
<keyword evidence="3 11" id="KW-0997">Cell inner membrane</keyword>
<dbReference type="PATRIC" id="fig|926566.3.peg.419"/>
<dbReference type="InterPro" id="IPR050321">
    <property type="entry name" value="Glycosyltr_2/OpgH_subfam"/>
</dbReference>
<evidence type="ECO:0000256" key="4">
    <source>
        <dbReference type="ARBA" id="ARBA00022676"/>
    </source>
</evidence>
<dbReference type="GO" id="GO:0006011">
    <property type="term" value="P:UDP-alpha-D-glucose metabolic process"/>
    <property type="evidence" value="ECO:0007669"/>
    <property type="project" value="InterPro"/>
</dbReference>
<dbReference type="HOGENOM" id="CLU_003556_2_0_0"/>
<dbReference type="InterPro" id="IPR018513">
    <property type="entry name" value="Cell_synthase_bac"/>
</dbReference>
<organism evidence="14 15">
    <name type="scientific">Terriglobus roseus (strain DSM 18391 / NRRL B-41598 / KBS 63)</name>
    <dbReference type="NCBI Taxonomy" id="926566"/>
    <lineage>
        <taxon>Bacteria</taxon>
        <taxon>Pseudomonadati</taxon>
        <taxon>Acidobacteriota</taxon>
        <taxon>Terriglobia</taxon>
        <taxon>Terriglobales</taxon>
        <taxon>Acidobacteriaceae</taxon>
        <taxon>Terriglobus</taxon>
    </lineage>
</organism>
<dbReference type="STRING" id="926566.Terro_0419"/>
<dbReference type="eggNOG" id="COG1215">
    <property type="taxonomic scope" value="Bacteria"/>
</dbReference>
<comment type="function">
    <text evidence="11">Catalytic subunit of cellulose synthase. It polymerizes uridine 5'-diphosphate glucose to cellulose.</text>
</comment>
<evidence type="ECO:0000256" key="2">
    <source>
        <dbReference type="ARBA" id="ARBA00022475"/>
    </source>
</evidence>
<dbReference type="KEGG" id="trs:Terro_0419"/>
<keyword evidence="15" id="KW-1185">Reference proteome</keyword>
<comment type="catalytic activity">
    <reaction evidence="10 11">
        <text>[(1-&gt;4)-beta-D-glucosyl](n) + UDP-alpha-D-glucose = [(1-&gt;4)-beta-D-glucosyl](n+1) + UDP + H(+)</text>
        <dbReference type="Rhea" id="RHEA:19929"/>
        <dbReference type="Rhea" id="RHEA-COMP:10033"/>
        <dbReference type="Rhea" id="RHEA-COMP:10034"/>
        <dbReference type="ChEBI" id="CHEBI:15378"/>
        <dbReference type="ChEBI" id="CHEBI:18246"/>
        <dbReference type="ChEBI" id="CHEBI:58223"/>
        <dbReference type="ChEBI" id="CHEBI:58885"/>
        <dbReference type="EC" id="2.4.1.12"/>
    </reaction>
</comment>
<evidence type="ECO:0000256" key="5">
    <source>
        <dbReference type="ARBA" id="ARBA00022679"/>
    </source>
</evidence>
<dbReference type="GO" id="GO:0005886">
    <property type="term" value="C:plasma membrane"/>
    <property type="evidence" value="ECO:0007669"/>
    <property type="project" value="UniProtKB-SubCell"/>
</dbReference>
<feature type="transmembrane region" description="Helical" evidence="11">
    <location>
        <begin position="1420"/>
        <end position="1440"/>
    </location>
</feature>
<dbReference type="PANTHER" id="PTHR43867">
    <property type="entry name" value="CELLULOSE SYNTHASE CATALYTIC SUBUNIT A [UDP-FORMING]"/>
    <property type="match status" value="1"/>
</dbReference>
<keyword evidence="9 11" id="KW-0472">Membrane</keyword>
<feature type="domain" description="Glycosyltransferase 2-like" evidence="13">
    <location>
        <begin position="225"/>
        <end position="438"/>
    </location>
</feature>
<feature type="transmembrane region" description="Helical" evidence="11">
    <location>
        <begin position="97"/>
        <end position="120"/>
    </location>
</feature>
<evidence type="ECO:0000256" key="9">
    <source>
        <dbReference type="ARBA" id="ARBA00023136"/>
    </source>
</evidence>
<feature type="transmembrane region" description="Helical" evidence="11">
    <location>
        <begin position="391"/>
        <end position="416"/>
    </location>
</feature>
<evidence type="ECO:0000256" key="3">
    <source>
        <dbReference type="ARBA" id="ARBA00022519"/>
    </source>
</evidence>
<protein>
    <recommendedName>
        <fullName evidence="11">Cellulose synthase catalytic subunit [UDP-forming]</fullName>
        <ecNumber evidence="11">2.4.1.12</ecNumber>
    </recommendedName>
</protein>
<dbReference type="GO" id="GO:0016760">
    <property type="term" value="F:cellulose synthase (UDP-forming) activity"/>
    <property type="evidence" value="ECO:0007669"/>
    <property type="project" value="UniProtKB-EC"/>
</dbReference>
<dbReference type="Gene3D" id="3.90.550.10">
    <property type="entry name" value="Spore Coat Polysaccharide Biosynthesis Protein SpsA, Chain A"/>
    <property type="match status" value="1"/>
</dbReference>
<dbReference type="PRINTS" id="PR01439">
    <property type="entry name" value="CELLSNTHASEA"/>
</dbReference>
<dbReference type="Gene3D" id="2.60.120.260">
    <property type="entry name" value="Galactose-binding domain-like"/>
    <property type="match status" value="2"/>
</dbReference>
<comment type="subcellular location">
    <subcellularLocation>
        <location evidence="1">Cell inner membrane</location>
        <topology evidence="1">Multi-pass membrane protein</topology>
    </subcellularLocation>
</comment>
<keyword evidence="8 11" id="KW-1133">Transmembrane helix</keyword>
<evidence type="ECO:0000259" key="13">
    <source>
        <dbReference type="Pfam" id="PF13632"/>
    </source>
</evidence>
<dbReference type="NCBIfam" id="TIGR03030">
    <property type="entry name" value="CelA"/>
    <property type="match status" value="1"/>
</dbReference>
<dbReference type="Gene3D" id="2.40.10.220">
    <property type="entry name" value="predicted glycosyltransferase like domains"/>
    <property type="match status" value="1"/>
</dbReference>
<dbReference type="EC" id="2.4.1.12" evidence="11"/>
<dbReference type="OrthoDB" id="154460at2"/>
<dbReference type="EMBL" id="CP003379">
    <property type="protein sequence ID" value="AFL86766.1"/>
    <property type="molecule type" value="Genomic_DNA"/>
</dbReference>
<dbReference type="InterPro" id="IPR009875">
    <property type="entry name" value="PilZ_domain"/>
</dbReference>
<proteinExistence type="predicted"/>
<dbReference type="UniPathway" id="UPA00694"/>
<dbReference type="GO" id="GO:0035438">
    <property type="term" value="F:cyclic-di-GMP binding"/>
    <property type="evidence" value="ECO:0007669"/>
    <property type="project" value="InterPro"/>
</dbReference>
<evidence type="ECO:0000256" key="1">
    <source>
        <dbReference type="ARBA" id="ARBA00004429"/>
    </source>
</evidence>
<evidence type="ECO:0000256" key="6">
    <source>
        <dbReference type="ARBA" id="ARBA00022692"/>
    </source>
</evidence>
<gene>
    <name evidence="14" type="ordered locus">Terro_0419</name>
</gene>
<dbReference type="SUPFAM" id="SSF141371">
    <property type="entry name" value="PilZ domain-like"/>
    <property type="match status" value="1"/>
</dbReference>
<feature type="transmembrane region" description="Helical" evidence="11">
    <location>
        <begin position="541"/>
        <end position="559"/>
    </location>
</feature>
<dbReference type="CDD" id="cd06421">
    <property type="entry name" value="CESA_CelA_like"/>
    <property type="match status" value="1"/>
</dbReference>
<accession>I3ZBZ8</accession>
<dbReference type="Pfam" id="PF07238">
    <property type="entry name" value="PilZ"/>
    <property type="match status" value="1"/>
</dbReference>
<feature type="transmembrane region" description="Helical" evidence="11">
    <location>
        <begin position="422"/>
        <end position="441"/>
    </location>
</feature>
<keyword evidence="11" id="KW-0973">c-di-GMP</keyword>
<keyword evidence="6 11" id="KW-0812">Transmembrane</keyword>
<evidence type="ECO:0000256" key="7">
    <source>
        <dbReference type="ARBA" id="ARBA00022916"/>
    </source>
</evidence>
<keyword evidence="5 11" id="KW-0808">Transferase</keyword>
<feature type="transmembrane region" description="Helical" evidence="11">
    <location>
        <begin position="34"/>
        <end position="52"/>
    </location>
</feature>
<dbReference type="InterPro" id="IPR001173">
    <property type="entry name" value="Glyco_trans_2-like"/>
</dbReference>